<name>A0ABM9N3T0_9LACO</name>
<dbReference type="EMBL" id="CAWVOH010000001">
    <property type="protein sequence ID" value="CAK8053808.1"/>
    <property type="molecule type" value="Genomic_DNA"/>
</dbReference>
<accession>A0ABM9N3T0</accession>
<organism evidence="7 8">
    <name type="scientific">Eupransor demetentiae</name>
    <dbReference type="NCBI Taxonomy" id="3109584"/>
    <lineage>
        <taxon>Bacteria</taxon>
        <taxon>Bacillati</taxon>
        <taxon>Bacillota</taxon>
        <taxon>Bacilli</taxon>
        <taxon>Lactobacillales</taxon>
        <taxon>Lactobacillaceae</taxon>
        <taxon>Eupransor</taxon>
    </lineage>
</organism>
<proteinExistence type="inferred from homology"/>
<dbReference type="InterPro" id="IPR050078">
    <property type="entry name" value="Ribosomal_L11_MeTrfase_PrmA"/>
</dbReference>
<keyword evidence="2 6" id="KW-0963">Cytoplasm</keyword>
<reference evidence="7 8" key="1">
    <citation type="submission" date="2024-01" db="EMBL/GenBank/DDBJ databases">
        <authorList>
            <person name="Botero Cardona J."/>
        </authorList>
    </citation>
    <scope>NUCLEOTIDE SEQUENCE [LARGE SCALE GENOMIC DNA]</scope>
    <source>
        <strain evidence="7 8">LMG 33000</strain>
    </source>
</reference>
<comment type="caution">
    <text evidence="7">The sequence shown here is derived from an EMBL/GenBank/DDBJ whole genome shotgun (WGS) entry which is preliminary data.</text>
</comment>
<protein>
    <recommendedName>
        <fullName evidence="6">Ribosomal protein L11 methyltransferase</fullName>
        <shortName evidence="6">L11 Mtase</shortName>
        <ecNumber evidence="6">2.1.1.-</ecNumber>
    </recommendedName>
</protein>
<dbReference type="SUPFAM" id="SSF53335">
    <property type="entry name" value="S-adenosyl-L-methionine-dependent methyltransferases"/>
    <property type="match status" value="1"/>
</dbReference>
<feature type="binding site" evidence="6">
    <location>
        <position position="227"/>
    </location>
    <ligand>
        <name>S-adenosyl-L-methionine</name>
        <dbReference type="ChEBI" id="CHEBI:59789"/>
    </ligand>
</feature>
<evidence type="ECO:0000256" key="4">
    <source>
        <dbReference type="ARBA" id="ARBA00022679"/>
    </source>
</evidence>
<dbReference type="PANTHER" id="PTHR43648">
    <property type="entry name" value="ELECTRON TRANSFER FLAVOPROTEIN BETA SUBUNIT LYSINE METHYLTRANSFERASE"/>
    <property type="match status" value="1"/>
</dbReference>
<dbReference type="PANTHER" id="PTHR43648:SF1">
    <property type="entry name" value="ELECTRON TRANSFER FLAVOPROTEIN BETA SUBUNIT LYSINE METHYLTRANSFERASE"/>
    <property type="match status" value="1"/>
</dbReference>
<evidence type="ECO:0000256" key="5">
    <source>
        <dbReference type="ARBA" id="ARBA00022691"/>
    </source>
</evidence>
<feature type="binding site" evidence="6">
    <location>
        <position position="183"/>
    </location>
    <ligand>
        <name>S-adenosyl-L-methionine</name>
        <dbReference type="ChEBI" id="CHEBI:59789"/>
    </ligand>
</feature>
<dbReference type="Proteomes" id="UP001314241">
    <property type="component" value="Unassembled WGS sequence"/>
</dbReference>
<keyword evidence="7" id="KW-0687">Ribonucleoprotein</keyword>
<evidence type="ECO:0000256" key="2">
    <source>
        <dbReference type="ARBA" id="ARBA00022490"/>
    </source>
</evidence>
<dbReference type="GO" id="GO:0008168">
    <property type="term" value="F:methyltransferase activity"/>
    <property type="evidence" value="ECO:0007669"/>
    <property type="project" value="UniProtKB-KW"/>
</dbReference>
<evidence type="ECO:0000256" key="3">
    <source>
        <dbReference type="ARBA" id="ARBA00022603"/>
    </source>
</evidence>
<keyword evidence="4 6" id="KW-0808">Transferase</keyword>
<dbReference type="EC" id="2.1.1.-" evidence="6"/>
<sequence>MTWRSLAYLVNDSAVDLVNTTIVEAGLSGSEILPAENGQSWVKVYLDKDDDYEDKKAALRAALEDLSSRANDLGPLTVQEADLDQSDWDSNWKQYYHAERITQQFTVVPAWEDYQKEQASEKLIVMDPELAFGTGTHPTTRLMLQAIETVVRGGESVIDVGTGSGVLAFAAKLLGAEKILATDIDQEAVEVAQKNLALNPGGEDIEVVASDLLKDVDWPPVDLILANILADVITPLVPQAYQQLKVGGKFLVSGIYDNVAEEIRQALTAAGFTILQSAQMGEWHAYIAEKSQD</sequence>
<dbReference type="GO" id="GO:0005840">
    <property type="term" value="C:ribosome"/>
    <property type="evidence" value="ECO:0007669"/>
    <property type="project" value="UniProtKB-KW"/>
</dbReference>
<dbReference type="NCBIfam" id="TIGR00406">
    <property type="entry name" value="prmA"/>
    <property type="match status" value="1"/>
</dbReference>
<evidence type="ECO:0000256" key="6">
    <source>
        <dbReference type="HAMAP-Rule" id="MF_00735"/>
    </source>
</evidence>
<dbReference type="GO" id="GO:0032259">
    <property type="term" value="P:methylation"/>
    <property type="evidence" value="ECO:0007669"/>
    <property type="project" value="UniProtKB-KW"/>
</dbReference>
<evidence type="ECO:0000256" key="1">
    <source>
        <dbReference type="ARBA" id="ARBA00009741"/>
    </source>
</evidence>
<keyword evidence="3 6" id="KW-0489">Methyltransferase</keyword>
<dbReference type="Pfam" id="PF06325">
    <property type="entry name" value="PrmA"/>
    <property type="match status" value="1"/>
</dbReference>
<comment type="function">
    <text evidence="6">Methylates ribosomal protein L11.</text>
</comment>
<dbReference type="InterPro" id="IPR029063">
    <property type="entry name" value="SAM-dependent_MTases_sf"/>
</dbReference>
<evidence type="ECO:0000313" key="8">
    <source>
        <dbReference type="Proteomes" id="UP001314241"/>
    </source>
</evidence>
<dbReference type="HAMAP" id="MF_00735">
    <property type="entry name" value="Methyltr_PrmA"/>
    <property type="match status" value="1"/>
</dbReference>
<gene>
    <name evidence="6" type="primary">prmA</name>
    <name evidence="7" type="ORF">R54876_GBNLAHCA_00367</name>
</gene>
<comment type="subcellular location">
    <subcellularLocation>
        <location evidence="6">Cytoplasm</location>
    </subcellularLocation>
</comment>
<feature type="binding site" evidence="6">
    <location>
        <position position="140"/>
    </location>
    <ligand>
        <name>S-adenosyl-L-methionine</name>
        <dbReference type="ChEBI" id="CHEBI:59789"/>
    </ligand>
</feature>
<dbReference type="InterPro" id="IPR004498">
    <property type="entry name" value="Ribosomal_PrmA_MeTrfase"/>
</dbReference>
<keyword evidence="8" id="KW-1185">Reference proteome</keyword>
<dbReference type="CDD" id="cd02440">
    <property type="entry name" value="AdoMet_MTases"/>
    <property type="match status" value="1"/>
</dbReference>
<feature type="binding site" evidence="6">
    <location>
        <position position="161"/>
    </location>
    <ligand>
        <name>S-adenosyl-L-methionine</name>
        <dbReference type="ChEBI" id="CHEBI:59789"/>
    </ligand>
</feature>
<dbReference type="PIRSF" id="PIRSF000401">
    <property type="entry name" value="RPL11_MTase"/>
    <property type="match status" value="1"/>
</dbReference>
<dbReference type="RefSeq" id="WP_349641358.1">
    <property type="nucleotide sequence ID" value="NZ_CAWVOH010000001.1"/>
</dbReference>
<keyword evidence="7" id="KW-0689">Ribosomal protein</keyword>
<keyword evidence="5 6" id="KW-0949">S-adenosyl-L-methionine</keyword>
<comment type="catalytic activity">
    <reaction evidence="6">
        <text>L-lysyl-[protein] + 3 S-adenosyl-L-methionine = N(6),N(6),N(6)-trimethyl-L-lysyl-[protein] + 3 S-adenosyl-L-homocysteine + 3 H(+)</text>
        <dbReference type="Rhea" id="RHEA:54192"/>
        <dbReference type="Rhea" id="RHEA-COMP:9752"/>
        <dbReference type="Rhea" id="RHEA-COMP:13826"/>
        <dbReference type="ChEBI" id="CHEBI:15378"/>
        <dbReference type="ChEBI" id="CHEBI:29969"/>
        <dbReference type="ChEBI" id="CHEBI:57856"/>
        <dbReference type="ChEBI" id="CHEBI:59789"/>
        <dbReference type="ChEBI" id="CHEBI:61961"/>
    </reaction>
</comment>
<comment type="similarity">
    <text evidence="1 6">Belongs to the methyltransferase superfamily. PrmA family.</text>
</comment>
<evidence type="ECO:0000313" key="7">
    <source>
        <dbReference type="EMBL" id="CAK8053808.1"/>
    </source>
</evidence>
<dbReference type="Gene3D" id="3.40.50.150">
    <property type="entry name" value="Vaccinia Virus protein VP39"/>
    <property type="match status" value="1"/>
</dbReference>